<keyword evidence="2" id="KW-1185">Reference proteome</keyword>
<evidence type="ECO:0000313" key="1">
    <source>
        <dbReference type="EMBL" id="UWZ37737.1"/>
    </source>
</evidence>
<proteinExistence type="predicted"/>
<accession>A0ABY5ZAB3</accession>
<evidence type="ECO:0000313" key="2">
    <source>
        <dbReference type="Proteomes" id="UP001058271"/>
    </source>
</evidence>
<dbReference type="Proteomes" id="UP001058271">
    <property type="component" value="Chromosome"/>
</dbReference>
<sequence>MTATYQIVGDHGPQEWPQHEIDAAAVLLMDGHDWLDVPRVLREQNPAMTNAIVVTVAAKRWIEQGCPA</sequence>
<reference evidence="1" key="1">
    <citation type="submission" date="2021-04" db="EMBL/GenBank/DDBJ databases">
        <title>Biosynthetic gene clusters of Dactylosporangioum roseum.</title>
        <authorList>
            <person name="Hartkoorn R.C."/>
            <person name="Beaudoing E."/>
            <person name="Hot D."/>
            <person name="Moureu S."/>
        </authorList>
    </citation>
    <scope>NUCLEOTIDE SEQUENCE</scope>
    <source>
        <strain evidence="1">NRRL B-16295</strain>
    </source>
</reference>
<protein>
    <submittedName>
        <fullName evidence="1">Uncharacterized protein</fullName>
    </submittedName>
</protein>
<organism evidence="1 2">
    <name type="scientific">Dactylosporangium roseum</name>
    <dbReference type="NCBI Taxonomy" id="47989"/>
    <lineage>
        <taxon>Bacteria</taxon>
        <taxon>Bacillati</taxon>
        <taxon>Actinomycetota</taxon>
        <taxon>Actinomycetes</taxon>
        <taxon>Micromonosporales</taxon>
        <taxon>Micromonosporaceae</taxon>
        <taxon>Dactylosporangium</taxon>
    </lineage>
</organism>
<dbReference type="RefSeq" id="WP_260727100.1">
    <property type="nucleotide sequence ID" value="NZ_BAAABS010000033.1"/>
</dbReference>
<gene>
    <name evidence="1" type="ORF">Drose_05565</name>
</gene>
<name>A0ABY5ZAB3_9ACTN</name>
<dbReference type="EMBL" id="CP073721">
    <property type="protein sequence ID" value="UWZ37737.1"/>
    <property type="molecule type" value="Genomic_DNA"/>
</dbReference>